<dbReference type="AlphaFoldDB" id="A0AAV5VEF4"/>
<evidence type="ECO:0000313" key="2">
    <source>
        <dbReference type="EMBL" id="GMT16290.1"/>
    </source>
</evidence>
<organism evidence="2 3">
    <name type="scientific">Pristionchus fissidentatus</name>
    <dbReference type="NCBI Taxonomy" id="1538716"/>
    <lineage>
        <taxon>Eukaryota</taxon>
        <taxon>Metazoa</taxon>
        <taxon>Ecdysozoa</taxon>
        <taxon>Nematoda</taxon>
        <taxon>Chromadorea</taxon>
        <taxon>Rhabditida</taxon>
        <taxon>Rhabditina</taxon>
        <taxon>Diplogasteromorpha</taxon>
        <taxon>Diplogasteroidea</taxon>
        <taxon>Neodiplogasteridae</taxon>
        <taxon>Pristionchus</taxon>
    </lineage>
</organism>
<dbReference type="Proteomes" id="UP001432322">
    <property type="component" value="Unassembled WGS sequence"/>
</dbReference>
<sequence>GCFLPADRKIMLRLLSVIALAAVALADEPDFSLQMEGEFASLDPVFGQKLEKISGDMDISLNQKVAAVHEAINALPADQQEKANKFIKFGLDKEQQMINLAKSLIPEFSAEAQTVLNNVVNTYANGNDVPTKQLNENIKKIIDESSGAVKNELNAAKSEHVAKMQEFVKSMILEARA</sequence>
<keyword evidence="1" id="KW-0732">Signal</keyword>
<evidence type="ECO:0000256" key="1">
    <source>
        <dbReference type="SAM" id="SignalP"/>
    </source>
</evidence>
<proteinExistence type="predicted"/>
<evidence type="ECO:0000313" key="3">
    <source>
        <dbReference type="Proteomes" id="UP001432322"/>
    </source>
</evidence>
<feature type="signal peptide" evidence="1">
    <location>
        <begin position="1"/>
        <end position="26"/>
    </location>
</feature>
<keyword evidence="3" id="KW-1185">Reference proteome</keyword>
<gene>
    <name evidence="2" type="ORF">PFISCL1PPCAC_7587</name>
</gene>
<dbReference type="EMBL" id="BTSY01000002">
    <property type="protein sequence ID" value="GMT16290.1"/>
    <property type="molecule type" value="Genomic_DNA"/>
</dbReference>
<feature type="chain" id="PRO_5043416965" evidence="1">
    <location>
        <begin position="27"/>
        <end position="177"/>
    </location>
</feature>
<comment type="caution">
    <text evidence="2">The sequence shown here is derived from an EMBL/GenBank/DDBJ whole genome shotgun (WGS) entry which is preliminary data.</text>
</comment>
<reference evidence="2" key="1">
    <citation type="submission" date="2023-10" db="EMBL/GenBank/DDBJ databases">
        <title>Genome assembly of Pristionchus species.</title>
        <authorList>
            <person name="Yoshida K."/>
            <person name="Sommer R.J."/>
        </authorList>
    </citation>
    <scope>NUCLEOTIDE SEQUENCE</scope>
    <source>
        <strain evidence="2">RS5133</strain>
    </source>
</reference>
<feature type="non-terminal residue" evidence="2">
    <location>
        <position position="1"/>
    </location>
</feature>
<protein>
    <submittedName>
        <fullName evidence="2">Uncharacterized protein</fullName>
    </submittedName>
</protein>
<name>A0AAV5VEF4_9BILA</name>
<accession>A0AAV5VEF4</accession>